<reference evidence="12 13" key="1">
    <citation type="submission" date="2020-12" db="EMBL/GenBank/DDBJ databases">
        <title>Draft genome sequence of the commensal strain Corynebacterium tuberculostearicum MFP09/CIP 102622 isolated from human skin.</title>
        <authorList>
            <person name="Boukerb A.M."/>
            <person name="Janvier X."/>
            <person name="Feuilloley M.G.J."/>
            <person name="Groboillot A."/>
        </authorList>
    </citation>
    <scope>NUCLEOTIDE SEQUENCE [LARGE SCALE GENOMIC DNA]</scope>
    <source>
        <strain evidence="12 13">CIP 102622</strain>
    </source>
</reference>
<dbReference type="Proteomes" id="UP000603369">
    <property type="component" value="Unassembled WGS sequence"/>
</dbReference>
<dbReference type="GO" id="GO:0045717">
    <property type="term" value="P:negative regulation of fatty acid biosynthetic process"/>
    <property type="evidence" value="ECO:0007669"/>
    <property type="project" value="UniProtKB-ARBA"/>
</dbReference>
<evidence type="ECO:0000256" key="7">
    <source>
        <dbReference type="ARBA" id="ARBA00047899"/>
    </source>
</evidence>
<dbReference type="PROSITE" id="PS50011">
    <property type="entry name" value="PROTEIN_KINASE_DOM"/>
    <property type="match status" value="1"/>
</dbReference>
<dbReference type="FunFam" id="1.10.510.10:FF:000021">
    <property type="entry name" value="Serine/threonine protein kinase"/>
    <property type="match status" value="1"/>
</dbReference>
<feature type="compositionally biased region" description="Low complexity" evidence="9">
    <location>
        <begin position="359"/>
        <end position="384"/>
    </location>
</feature>
<gene>
    <name evidence="12" type="ORF">JDP02_03005</name>
</gene>
<keyword evidence="6" id="KW-0067">ATP-binding</keyword>
<evidence type="ECO:0000259" key="11">
    <source>
        <dbReference type="PROSITE" id="PS50011"/>
    </source>
</evidence>
<evidence type="ECO:0000256" key="5">
    <source>
        <dbReference type="ARBA" id="ARBA00022777"/>
    </source>
</evidence>
<comment type="catalytic activity">
    <reaction evidence="8">
        <text>L-seryl-[protein] + ATP = O-phospho-L-seryl-[protein] + ADP + H(+)</text>
        <dbReference type="Rhea" id="RHEA:17989"/>
        <dbReference type="Rhea" id="RHEA-COMP:9863"/>
        <dbReference type="Rhea" id="RHEA-COMP:11604"/>
        <dbReference type="ChEBI" id="CHEBI:15378"/>
        <dbReference type="ChEBI" id="CHEBI:29999"/>
        <dbReference type="ChEBI" id="CHEBI:30616"/>
        <dbReference type="ChEBI" id="CHEBI:83421"/>
        <dbReference type="ChEBI" id="CHEBI:456216"/>
        <dbReference type="EC" id="2.7.11.1"/>
    </reaction>
</comment>
<proteinExistence type="predicted"/>
<keyword evidence="10" id="KW-1133">Transmembrane helix</keyword>
<keyword evidence="5 12" id="KW-0418">Kinase</keyword>
<keyword evidence="10" id="KW-0472">Membrane</keyword>
<sequence length="450" mass="48339">MTRLEIGDVLENRYRIDRPIARGGMSTVYRCVDMRLGRAVAAKVMDERYSDDPVFIKRFSREARAMARLQHPNLVAIHDFSAEGEPIYLIMELIDGGTLRELLAEGGPFPVQAATSTLRNVLRGLEEVHSTGLIHRDIKPDNVLITSHHRVKVGDFGLVRATNAEATSDMIVGTVSYLAPEQVTGEEITPASDVYSAGIVLFELLTGTVPFSGDTPLAHATARLDSDVPAPSSRISGVPKLVDALVATATARDPRERFADAGEFLEALDDVCRELDLPDVTIPVPRNAAAARTAQAPTDFSGTGATEIFEPTRSIPQGETEHLDGGPTEVIPPQRLSFETKLDLPQAGAAPEPEPQPLSQPQAQPYSASEPPLEPFAPAAASAPAPVPAPVPEQPVQSAHEEPAERPLTNRNPLSLVLYLVVVAIAVGAVAIGGWWFGSSLYGMTPNLWI</sequence>
<evidence type="ECO:0000256" key="4">
    <source>
        <dbReference type="ARBA" id="ARBA00022741"/>
    </source>
</evidence>
<dbReference type="FunFam" id="3.30.200.20:FF:000035">
    <property type="entry name" value="Serine/threonine protein kinase Stk1"/>
    <property type="match status" value="1"/>
</dbReference>
<dbReference type="InterPro" id="IPR000719">
    <property type="entry name" value="Prot_kinase_dom"/>
</dbReference>
<dbReference type="PANTHER" id="PTHR43289:SF6">
    <property type="entry name" value="SERINE_THREONINE-PROTEIN KINASE NEKL-3"/>
    <property type="match status" value="1"/>
</dbReference>
<dbReference type="CDD" id="cd14014">
    <property type="entry name" value="STKc_PknB_like"/>
    <property type="match status" value="1"/>
</dbReference>
<dbReference type="Pfam" id="PF00069">
    <property type="entry name" value="Pkinase"/>
    <property type="match status" value="1"/>
</dbReference>
<comment type="catalytic activity">
    <reaction evidence="7">
        <text>L-threonyl-[protein] + ATP = O-phospho-L-threonyl-[protein] + ADP + H(+)</text>
        <dbReference type="Rhea" id="RHEA:46608"/>
        <dbReference type="Rhea" id="RHEA-COMP:11060"/>
        <dbReference type="Rhea" id="RHEA-COMP:11605"/>
        <dbReference type="ChEBI" id="CHEBI:15378"/>
        <dbReference type="ChEBI" id="CHEBI:30013"/>
        <dbReference type="ChEBI" id="CHEBI:30616"/>
        <dbReference type="ChEBI" id="CHEBI:61977"/>
        <dbReference type="ChEBI" id="CHEBI:456216"/>
        <dbReference type="EC" id="2.7.11.1"/>
    </reaction>
</comment>
<feature type="region of interest" description="Disordered" evidence="9">
    <location>
        <begin position="311"/>
        <end position="332"/>
    </location>
</feature>
<evidence type="ECO:0000256" key="8">
    <source>
        <dbReference type="ARBA" id="ARBA00048679"/>
    </source>
</evidence>
<protein>
    <recommendedName>
        <fullName evidence="1">non-specific serine/threonine protein kinase</fullName>
        <ecNumber evidence="1">2.7.11.1</ecNumber>
    </recommendedName>
</protein>
<dbReference type="GeneID" id="78320417"/>
<dbReference type="InterPro" id="IPR011009">
    <property type="entry name" value="Kinase-like_dom_sf"/>
</dbReference>
<evidence type="ECO:0000313" key="12">
    <source>
        <dbReference type="EMBL" id="MBK3427480.1"/>
    </source>
</evidence>
<dbReference type="EC" id="2.7.11.1" evidence="1"/>
<keyword evidence="3" id="KW-0808">Transferase</keyword>
<evidence type="ECO:0000256" key="1">
    <source>
        <dbReference type="ARBA" id="ARBA00012513"/>
    </source>
</evidence>
<dbReference type="PANTHER" id="PTHR43289">
    <property type="entry name" value="MITOGEN-ACTIVATED PROTEIN KINASE KINASE KINASE 20-RELATED"/>
    <property type="match status" value="1"/>
</dbReference>
<evidence type="ECO:0000256" key="6">
    <source>
        <dbReference type="ARBA" id="ARBA00022840"/>
    </source>
</evidence>
<feature type="region of interest" description="Disordered" evidence="9">
    <location>
        <begin position="344"/>
        <end position="407"/>
    </location>
</feature>
<keyword evidence="2 12" id="KW-0723">Serine/threonine-protein kinase</keyword>
<evidence type="ECO:0000313" key="13">
    <source>
        <dbReference type="Proteomes" id="UP000603369"/>
    </source>
</evidence>
<organism evidence="12 13">
    <name type="scientific">Corynebacterium tuberculostearicum</name>
    <dbReference type="NCBI Taxonomy" id="38304"/>
    <lineage>
        <taxon>Bacteria</taxon>
        <taxon>Bacillati</taxon>
        <taxon>Actinomycetota</taxon>
        <taxon>Actinomycetes</taxon>
        <taxon>Mycobacteriales</taxon>
        <taxon>Corynebacteriaceae</taxon>
        <taxon>Corynebacterium</taxon>
    </lineage>
</organism>
<comment type="caution">
    <text evidence="12">The sequence shown here is derived from an EMBL/GenBank/DDBJ whole genome shotgun (WGS) entry which is preliminary data.</text>
</comment>
<feature type="transmembrane region" description="Helical" evidence="10">
    <location>
        <begin position="416"/>
        <end position="437"/>
    </location>
</feature>
<keyword evidence="4" id="KW-0547">Nucleotide-binding</keyword>
<dbReference type="PROSITE" id="PS00108">
    <property type="entry name" value="PROTEIN_KINASE_ST"/>
    <property type="match status" value="1"/>
</dbReference>
<dbReference type="SMART" id="SM00220">
    <property type="entry name" value="S_TKc"/>
    <property type="match status" value="1"/>
</dbReference>
<accession>A0A7Z0CVT0</accession>
<keyword evidence="10" id="KW-0812">Transmembrane</keyword>
<evidence type="ECO:0000256" key="2">
    <source>
        <dbReference type="ARBA" id="ARBA00022527"/>
    </source>
</evidence>
<feature type="domain" description="Protein kinase" evidence="11">
    <location>
        <begin position="14"/>
        <end position="268"/>
    </location>
</feature>
<evidence type="ECO:0000256" key="9">
    <source>
        <dbReference type="SAM" id="MobiDB-lite"/>
    </source>
</evidence>
<dbReference type="Gene3D" id="1.10.510.10">
    <property type="entry name" value="Transferase(Phosphotransferase) domain 1"/>
    <property type="match status" value="1"/>
</dbReference>
<dbReference type="AlphaFoldDB" id="A0A7Z0CVT0"/>
<dbReference type="SUPFAM" id="SSF56112">
    <property type="entry name" value="Protein kinase-like (PK-like)"/>
    <property type="match status" value="1"/>
</dbReference>
<evidence type="ECO:0000256" key="3">
    <source>
        <dbReference type="ARBA" id="ARBA00022679"/>
    </source>
</evidence>
<dbReference type="Gene3D" id="3.30.200.20">
    <property type="entry name" value="Phosphorylase Kinase, domain 1"/>
    <property type="match status" value="1"/>
</dbReference>
<evidence type="ECO:0000256" key="10">
    <source>
        <dbReference type="SAM" id="Phobius"/>
    </source>
</evidence>
<dbReference type="EMBL" id="JAEHFL010000003">
    <property type="protein sequence ID" value="MBK3427480.1"/>
    <property type="molecule type" value="Genomic_DNA"/>
</dbReference>
<dbReference type="RefSeq" id="WP_049377662.1">
    <property type="nucleotide sequence ID" value="NZ_CP068156.1"/>
</dbReference>
<keyword evidence="13" id="KW-1185">Reference proteome</keyword>
<dbReference type="GO" id="GO:0004674">
    <property type="term" value="F:protein serine/threonine kinase activity"/>
    <property type="evidence" value="ECO:0007669"/>
    <property type="project" value="UniProtKB-KW"/>
</dbReference>
<name>A0A7Z0CVT0_9CORY</name>
<dbReference type="GO" id="GO:0005524">
    <property type="term" value="F:ATP binding"/>
    <property type="evidence" value="ECO:0007669"/>
    <property type="project" value="UniProtKB-KW"/>
</dbReference>
<dbReference type="InterPro" id="IPR008271">
    <property type="entry name" value="Ser/Thr_kinase_AS"/>
</dbReference>